<sequence length="839" mass="95064">MVLPIFYDIDPTDVRHQTRDFEKAFQRHQERFPDKVQTWKDALNAAADLAGNDFSATDGYQGRFVQKIVEEITKKLDNPYLNVAQNPVGIGSRVQEIGNYLDVGGSNDVRIIGIWGMGGLGKSTVARAIFNKYQRMFADKSFLSEVREKKLVDSQNKLLSDVLGKGNVKVNDVAKGTEDIKRRLGKLKVLVIVDDVDHGNQLDALAIKRESFGPESRIVITTRNKHLLETLKPDEIHHLPPMNTEEALELLSWRAFNENYPNEKYLQVSREVVEYCGGLPLALEVLGSYLCERSTSHWECALKKWKRSGPYSDIHQNLKISYDGIKHDDVKSMFLDISCFFIGMNKDYVMKILDRYDGDTIMGITELEEQCLVTVTEGNLMMHDLIRDTGREIVREKSPEIPGRRCRLWNHEDVKFVLRTKTGREEIQGLALDLSEHPKYIYCTDAFRKMHRLRLLKLKGVQFTGHCEHLSKQLSLLCWHEFPMEVIPGHFNETNLVDIDLSRSNIQVWQDSDVSLEKLKFLNLGYCNRLIRLPDFSNIPNLERLILKGCKNLQAIPALPTNLEILEADECIALEEMPDFSEMSRIRELHLKHSPKLSEILGLDKALNSMTRIHMEGCTNLTAAFKKAILQGWSASGNGGLFLPGNEIPAWFTPVDSCKIDVPQSFGCDLKALTVCIIYSSDDSQSGGSLCLRVANCTQNTESLISPMRAKVINSHENYVWLGHLSNNKLNVKGGDKINVGAHFVGAATTNDIHLRVKQIGINLEKEKLINEYALDFQSMPYSSECKEDGNHEAGHGDDSSHENQSSRRLWFDPSVQRNAEEETDEIMQEGSSMGLLRV</sequence>
<feature type="region of interest" description="Disordered" evidence="4">
    <location>
        <begin position="784"/>
        <end position="839"/>
    </location>
</feature>
<evidence type="ECO:0000313" key="6">
    <source>
        <dbReference type="EMBL" id="TQD81796.1"/>
    </source>
</evidence>
<dbReference type="InterPro" id="IPR000157">
    <property type="entry name" value="TIR_dom"/>
</dbReference>
<dbReference type="AlphaFoldDB" id="A0A540L5P4"/>
<dbReference type="PRINTS" id="PR00364">
    <property type="entry name" value="DISEASERSIST"/>
</dbReference>
<comment type="caution">
    <text evidence="6">The sequence shown here is derived from an EMBL/GenBank/DDBJ whole genome shotgun (WGS) entry which is preliminary data.</text>
</comment>
<keyword evidence="2" id="KW-0677">Repeat</keyword>
<dbReference type="Gene3D" id="3.80.10.10">
    <property type="entry name" value="Ribonuclease Inhibitor"/>
    <property type="match status" value="1"/>
</dbReference>
<dbReference type="InterPro" id="IPR036390">
    <property type="entry name" value="WH_DNA-bd_sf"/>
</dbReference>
<gene>
    <name evidence="6" type="ORF">C1H46_032657</name>
</gene>
<dbReference type="GO" id="GO:0006952">
    <property type="term" value="P:defense response"/>
    <property type="evidence" value="ECO:0007669"/>
    <property type="project" value="UniProtKB-KW"/>
</dbReference>
<dbReference type="InterPro" id="IPR027417">
    <property type="entry name" value="P-loop_NTPase"/>
</dbReference>
<dbReference type="GO" id="GO:0043531">
    <property type="term" value="F:ADP binding"/>
    <property type="evidence" value="ECO:0007669"/>
    <property type="project" value="InterPro"/>
</dbReference>
<organism evidence="6 7">
    <name type="scientific">Malus baccata</name>
    <name type="common">Siberian crab apple</name>
    <name type="synonym">Pyrus baccata</name>
    <dbReference type="NCBI Taxonomy" id="106549"/>
    <lineage>
        <taxon>Eukaryota</taxon>
        <taxon>Viridiplantae</taxon>
        <taxon>Streptophyta</taxon>
        <taxon>Embryophyta</taxon>
        <taxon>Tracheophyta</taxon>
        <taxon>Spermatophyta</taxon>
        <taxon>Magnoliopsida</taxon>
        <taxon>eudicotyledons</taxon>
        <taxon>Gunneridae</taxon>
        <taxon>Pentapetalae</taxon>
        <taxon>rosids</taxon>
        <taxon>fabids</taxon>
        <taxon>Rosales</taxon>
        <taxon>Rosaceae</taxon>
        <taxon>Amygdaloideae</taxon>
        <taxon>Maleae</taxon>
        <taxon>Malus</taxon>
    </lineage>
</organism>
<dbReference type="InterPro" id="IPR032675">
    <property type="entry name" value="LRR_dom_sf"/>
</dbReference>
<dbReference type="PANTHER" id="PTHR11017:SF575">
    <property type="entry name" value="ADP-RIBOSYL CYCLASE_CYCLIC ADP-RIBOSE HYDROLASE"/>
    <property type="match status" value="1"/>
</dbReference>
<dbReference type="Pfam" id="PF00931">
    <property type="entry name" value="NB-ARC"/>
    <property type="match status" value="1"/>
</dbReference>
<dbReference type="Gene3D" id="3.40.50.10140">
    <property type="entry name" value="Toll/interleukin-1 receptor homology (TIR) domain"/>
    <property type="match status" value="1"/>
</dbReference>
<dbReference type="Pfam" id="PF01582">
    <property type="entry name" value="TIR"/>
    <property type="match status" value="1"/>
</dbReference>
<dbReference type="EMBL" id="VIEB01000752">
    <property type="protein sequence ID" value="TQD81796.1"/>
    <property type="molecule type" value="Genomic_DNA"/>
</dbReference>
<keyword evidence="1" id="KW-0433">Leucine-rich repeat</keyword>
<proteinExistence type="predicted"/>
<dbReference type="SUPFAM" id="SSF52058">
    <property type="entry name" value="L domain-like"/>
    <property type="match status" value="1"/>
</dbReference>
<dbReference type="PROSITE" id="PS50104">
    <property type="entry name" value="TIR"/>
    <property type="match status" value="1"/>
</dbReference>
<name>A0A540L5P4_MALBA</name>
<feature type="compositionally biased region" description="Basic and acidic residues" evidence="4">
    <location>
        <begin position="785"/>
        <end position="806"/>
    </location>
</feature>
<evidence type="ECO:0000313" key="7">
    <source>
        <dbReference type="Proteomes" id="UP000315295"/>
    </source>
</evidence>
<dbReference type="SUPFAM" id="SSF52200">
    <property type="entry name" value="Toll/Interleukin receptor TIR domain"/>
    <property type="match status" value="1"/>
</dbReference>
<keyword evidence="3" id="KW-0611">Plant defense</keyword>
<dbReference type="Gene3D" id="1.10.8.430">
    <property type="entry name" value="Helical domain of apoptotic protease-activating factors"/>
    <property type="match status" value="1"/>
</dbReference>
<accession>A0A540L5P4</accession>
<keyword evidence="7" id="KW-1185">Reference proteome</keyword>
<dbReference type="SUPFAM" id="SSF52540">
    <property type="entry name" value="P-loop containing nucleoside triphosphate hydrolases"/>
    <property type="match status" value="1"/>
</dbReference>
<dbReference type="InterPro" id="IPR044974">
    <property type="entry name" value="Disease_R_plants"/>
</dbReference>
<evidence type="ECO:0000256" key="2">
    <source>
        <dbReference type="ARBA" id="ARBA00022737"/>
    </source>
</evidence>
<evidence type="ECO:0000256" key="3">
    <source>
        <dbReference type="ARBA" id="ARBA00022821"/>
    </source>
</evidence>
<dbReference type="Proteomes" id="UP000315295">
    <property type="component" value="Unassembled WGS sequence"/>
</dbReference>
<dbReference type="InterPro" id="IPR042197">
    <property type="entry name" value="Apaf_helical"/>
</dbReference>
<reference evidence="6 7" key="1">
    <citation type="journal article" date="2019" name="G3 (Bethesda)">
        <title>Sequencing of a Wild Apple (Malus baccata) Genome Unravels the Differences Between Cultivated and Wild Apple Species Regarding Disease Resistance and Cold Tolerance.</title>
        <authorList>
            <person name="Chen X."/>
        </authorList>
    </citation>
    <scope>NUCLEOTIDE SEQUENCE [LARGE SCALE GENOMIC DNA]</scope>
    <source>
        <strain evidence="7">cv. Shandingzi</strain>
        <tissue evidence="6">Leaves</tissue>
    </source>
</reference>
<dbReference type="GO" id="GO:0007165">
    <property type="term" value="P:signal transduction"/>
    <property type="evidence" value="ECO:0007669"/>
    <property type="project" value="InterPro"/>
</dbReference>
<feature type="domain" description="TIR" evidence="5">
    <location>
        <begin position="1"/>
        <end position="76"/>
    </location>
</feature>
<protein>
    <recommendedName>
        <fullName evidence="5">TIR domain-containing protein</fullName>
    </recommendedName>
</protein>
<dbReference type="InterPro" id="IPR058192">
    <property type="entry name" value="WHD_ROQ1-like"/>
</dbReference>
<evidence type="ECO:0000256" key="4">
    <source>
        <dbReference type="SAM" id="MobiDB-lite"/>
    </source>
</evidence>
<evidence type="ECO:0000259" key="5">
    <source>
        <dbReference type="PROSITE" id="PS50104"/>
    </source>
</evidence>
<evidence type="ECO:0000256" key="1">
    <source>
        <dbReference type="ARBA" id="ARBA00022614"/>
    </source>
</evidence>
<dbReference type="Gene3D" id="3.40.50.300">
    <property type="entry name" value="P-loop containing nucleotide triphosphate hydrolases"/>
    <property type="match status" value="1"/>
</dbReference>
<dbReference type="SUPFAM" id="SSF46785">
    <property type="entry name" value="Winged helix' DNA-binding domain"/>
    <property type="match status" value="1"/>
</dbReference>
<dbReference type="InterPro" id="IPR002182">
    <property type="entry name" value="NB-ARC"/>
</dbReference>
<dbReference type="Pfam" id="PF23282">
    <property type="entry name" value="WHD_ROQ1"/>
    <property type="match status" value="1"/>
</dbReference>
<dbReference type="PANTHER" id="PTHR11017">
    <property type="entry name" value="LEUCINE-RICH REPEAT-CONTAINING PROTEIN"/>
    <property type="match status" value="1"/>
</dbReference>
<dbReference type="InterPro" id="IPR035897">
    <property type="entry name" value="Toll_tir_struct_dom_sf"/>
</dbReference>